<feature type="chain" id="PRO_5042065817" evidence="2">
    <location>
        <begin position="27"/>
        <end position="127"/>
    </location>
</feature>
<gene>
    <name evidence="3" type="ORF">MTR67_049628</name>
</gene>
<feature type="signal peptide" evidence="2">
    <location>
        <begin position="1"/>
        <end position="26"/>
    </location>
</feature>
<dbReference type="AlphaFoldDB" id="A0AAF0V013"/>
<sequence>MVCCCCPCTVLHFLLLALYKVPTGLCRKAWRNKKRKKVLKKKNNINNSPDVFYTDDGDYYIHVDKDCSDVTGDGDNHDGRSSETAEFETEIWIWQELKRNNNNNDYSDDGDDHDRGSPETACHGNSN</sequence>
<evidence type="ECO:0000256" key="1">
    <source>
        <dbReference type="SAM" id="MobiDB-lite"/>
    </source>
</evidence>
<accession>A0AAF0V013</accession>
<evidence type="ECO:0000256" key="2">
    <source>
        <dbReference type="SAM" id="SignalP"/>
    </source>
</evidence>
<protein>
    <submittedName>
        <fullName evidence="3">Uncharacterized protein</fullName>
    </submittedName>
</protein>
<dbReference type="Proteomes" id="UP001234989">
    <property type="component" value="Chromosome 11"/>
</dbReference>
<keyword evidence="4" id="KW-1185">Reference proteome</keyword>
<organism evidence="3 4">
    <name type="scientific">Solanum verrucosum</name>
    <dbReference type="NCBI Taxonomy" id="315347"/>
    <lineage>
        <taxon>Eukaryota</taxon>
        <taxon>Viridiplantae</taxon>
        <taxon>Streptophyta</taxon>
        <taxon>Embryophyta</taxon>
        <taxon>Tracheophyta</taxon>
        <taxon>Spermatophyta</taxon>
        <taxon>Magnoliopsida</taxon>
        <taxon>eudicotyledons</taxon>
        <taxon>Gunneridae</taxon>
        <taxon>Pentapetalae</taxon>
        <taxon>asterids</taxon>
        <taxon>lamiids</taxon>
        <taxon>Solanales</taxon>
        <taxon>Solanaceae</taxon>
        <taxon>Solanoideae</taxon>
        <taxon>Solaneae</taxon>
        <taxon>Solanum</taxon>
    </lineage>
</organism>
<evidence type="ECO:0000313" key="4">
    <source>
        <dbReference type="Proteomes" id="UP001234989"/>
    </source>
</evidence>
<dbReference type="PANTHER" id="PTHR33264:SF28">
    <property type="match status" value="1"/>
</dbReference>
<dbReference type="EMBL" id="CP133622">
    <property type="protein sequence ID" value="WMV56243.1"/>
    <property type="molecule type" value="Genomic_DNA"/>
</dbReference>
<feature type="region of interest" description="Disordered" evidence="1">
    <location>
        <begin position="103"/>
        <end position="127"/>
    </location>
</feature>
<name>A0AAF0V013_SOLVR</name>
<evidence type="ECO:0000313" key="3">
    <source>
        <dbReference type="EMBL" id="WMV56243.1"/>
    </source>
</evidence>
<reference evidence="3" key="1">
    <citation type="submission" date="2023-08" db="EMBL/GenBank/DDBJ databases">
        <title>A de novo genome assembly of Solanum verrucosum Schlechtendal, a Mexican diploid species geographically isolated from the other diploid A-genome species in potato relatives.</title>
        <authorList>
            <person name="Hosaka K."/>
        </authorList>
    </citation>
    <scope>NUCLEOTIDE SEQUENCE</scope>
    <source>
        <tissue evidence="3">Young leaves</tissue>
    </source>
</reference>
<proteinExistence type="predicted"/>
<keyword evidence="2" id="KW-0732">Signal</keyword>
<dbReference type="PANTHER" id="PTHR33264">
    <property type="entry name" value="EXPRESSED PROTEIN"/>
    <property type="match status" value="1"/>
</dbReference>